<sequence length="122" mass="13419">MFDVGFFELLILGLVALLVVGPERLPKLAHTAGKWLGKGRSMISSVKADIDKEIKAEELKQVLEEQKKKMNPLEEVIEETSSTMQDLKNETESTVRDAQNTLGDSKPASTDTTNDSEQRSGG</sequence>
<evidence type="ECO:0000256" key="6">
    <source>
        <dbReference type="ARBA" id="ARBA00022989"/>
    </source>
</evidence>
<dbReference type="PRINTS" id="PR01506">
    <property type="entry name" value="TATBPROTEIN"/>
</dbReference>
<dbReference type="AlphaFoldDB" id="A0A1T2KU32"/>
<evidence type="ECO:0000256" key="7">
    <source>
        <dbReference type="ARBA" id="ARBA00023010"/>
    </source>
</evidence>
<dbReference type="Proteomes" id="UP000190896">
    <property type="component" value="Unassembled WGS sequence"/>
</dbReference>
<feature type="region of interest" description="Disordered" evidence="10">
    <location>
        <begin position="73"/>
        <end position="122"/>
    </location>
</feature>
<dbReference type="GO" id="GO:0043953">
    <property type="term" value="P:protein transport by the Tat complex"/>
    <property type="evidence" value="ECO:0007669"/>
    <property type="project" value="UniProtKB-UniRule"/>
</dbReference>
<keyword evidence="7 9" id="KW-0811">Translocation</keyword>
<comment type="subcellular location">
    <subcellularLocation>
        <location evidence="9">Cell membrane</location>
        <topology evidence="9">Single-pass membrane protein</topology>
    </subcellularLocation>
    <subcellularLocation>
        <location evidence="1">Membrane</location>
        <topology evidence="1">Single-pass membrane protein</topology>
    </subcellularLocation>
</comment>
<dbReference type="EMBL" id="MPRJ01000044">
    <property type="protein sequence ID" value="OOZ36334.1"/>
    <property type="molecule type" value="Genomic_DNA"/>
</dbReference>
<feature type="compositionally biased region" description="Polar residues" evidence="10">
    <location>
        <begin position="96"/>
        <end position="115"/>
    </location>
</feature>
<accession>A0A1T2KU32</accession>
<dbReference type="RefSeq" id="WP_078487334.1">
    <property type="nucleotide sequence ID" value="NZ_MPRJ01000044.1"/>
</dbReference>
<evidence type="ECO:0000256" key="9">
    <source>
        <dbReference type="HAMAP-Rule" id="MF_00237"/>
    </source>
</evidence>
<keyword evidence="5 9" id="KW-0653">Protein transport</keyword>
<evidence type="ECO:0000256" key="2">
    <source>
        <dbReference type="ARBA" id="ARBA00022448"/>
    </source>
</evidence>
<evidence type="ECO:0000256" key="5">
    <source>
        <dbReference type="ARBA" id="ARBA00022927"/>
    </source>
</evidence>
<evidence type="ECO:0000256" key="4">
    <source>
        <dbReference type="ARBA" id="ARBA00022692"/>
    </source>
</evidence>
<evidence type="ECO:0000313" key="12">
    <source>
        <dbReference type="Proteomes" id="UP000190896"/>
    </source>
</evidence>
<dbReference type="NCBIfam" id="TIGR01410">
    <property type="entry name" value="tatB"/>
    <property type="match status" value="1"/>
</dbReference>
<evidence type="ECO:0000256" key="1">
    <source>
        <dbReference type="ARBA" id="ARBA00004167"/>
    </source>
</evidence>
<gene>
    <name evidence="9" type="primary">tatB</name>
    <name evidence="11" type="ORF">BOW51_07715</name>
</gene>
<proteinExistence type="inferred from homology"/>
<dbReference type="Gene3D" id="1.20.5.3310">
    <property type="match status" value="1"/>
</dbReference>
<evidence type="ECO:0000256" key="8">
    <source>
        <dbReference type="ARBA" id="ARBA00023136"/>
    </source>
</evidence>
<dbReference type="GO" id="GO:0033281">
    <property type="term" value="C:TAT protein transport complex"/>
    <property type="evidence" value="ECO:0007669"/>
    <property type="project" value="UniProtKB-UniRule"/>
</dbReference>
<keyword evidence="8 9" id="KW-0472">Membrane</keyword>
<evidence type="ECO:0000256" key="10">
    <source>
        <dbReference type="SAM" id="MobiDB-lite"/>
    </source>
</evidence>
<comment type="function">
    <text evidence="9">Part of the twin-arginine translocation (Tat) system that transports large folded proteins containing a characteristic twin-arginine motif in their signal peptide across membranes. Together with TatC, TatB is part of a receptor directly interacting with Tat signal peptides. TatB may form an oligomeric binding site that transiently accommodates folded Tat precursor proteins before their translocation.</text>
</comment>
<comment type="subunit">
    <text evidence="9">The Tat system comprises two distinct complexes: a TatABC complex, containing multiple copies of TatA, TatB and TatC subunits, and a separate TatA complex, containing only TatA subunits. Substrates initially bind to the TatABC complex, which probably triggers association of the separate TatA complex to form the active translocon.</text>
</comment>
<evidence type="ECO:0000256" key="3">
    <source>
        <dbReference type="ARBA" id="ARBA00022475"/>
    </source>
</evidence>
<organism evidence="11 12">
    <name type="scientific">Solemya velesiana gill symbiont</name>
    <dbReference type="NCBI Taxonomy" id="1918948"/>
    <lineage>
        <taxon>Bacteria</taxon>
        <taxon>Pseudomonadati</taxon>
        <taxon>Pseudomonadota</taxon>
        <taxon>Gammaproteobacteria</taxon>
        <taxon>sulfur-oxidizing symbionts</taxon>
    </lineage>
</organism>
<keyword evidence="2 9" id="KW-0813">Transport</keyword>
<evidence type="ECO:0000313" key="11">
    <source>
        <dbReference type="EMBL" id="OOZ36334.1"/>
    </source>
</evidence>
<keyword evidence="4 9" id="KW-0812">Transmembrane</keyword>
<comment type="caution">
    <text evidence="11">The sequence shown here is derived from an EMBL/GenBank/DDBJ whole genome shotgun (WGS) entry which is preliminary data.</text>
</comment>
<keyword evidence="12" id="KW-1185">Reference proteome</keyword>
<name>A0A1T2KU32_9GAMM</name>
<dbReference type="OrthoDB" id="9816005at2"/>
<dbReference type="GO" id="GO:0008320">
    <property type="term" value="F:protein transmembrane transporter activity"/>
    <property type="evidence" value="ECO:0007669"/>
    <property type="project" value="UniProtKB-UniRule"/>
</dbReference>
<dbReference type="HAMAP" id="MF_00237">
    <property type="entry name" value="TatB"/>
    <property type="match status" value="1"/>
</dbReference>
<reference evidence="11 12" key="1">
    <citation type="submission" date="2016-11" db="EMBL/GenBank/DDBJ databases">
        <title>Mixed transmission modes and dynamic genome evolution in an obligate animal-bacterial symbiosis.</title>
        <authorList>
            <person name="Russell S.L."/>
            <person name="Corbett-Detig R.B."/>
            <person name="Cavanaugh C.M."/>
        </authorList>
    </citation>
    <scope>NUCLEOTIDE SEQUENCE [LARGE SCALE GENOMIC DNA]</scope>
    <source>
        <strain evidence="11">Se-Cadez</strain>
    </source>
</reference>
<comment type="similarity">
    <text evidence="9">Belongs to the TatB family.</text>
</comment>
<dbReference type="Pfam" id="PF02416">
    <property type="entry name" value="TatA_B_E"/>
    <property type="match status" value="1"/>
</dbReference>
<dbReference type="InterPro" id="IPR003369">
    <property type="entry name" value="TatA/B/E"/>
</dbReference>
<keyword evidence="6 9" id="KW-1133">Transmembrane helix</keyword>
<dbReference type="InterPro" id="IPR018448">
    <property type="entry name" value="TatB"/>
</dbReference>
<dbReference type="PANTHER" id="PTHR33162:SF1">
    <property type="entry name" value="SEC-INDEPENDENT PROTEIN TRANSLOCASE PROTEIN TATA, CHLOROPLASTIC"/>
    <property type="match status" value="1"/>
</dbReference>
<dbReference type="PANTHER" id="PTHR33162">
    <property type="entry name" value="SEC-INDEPENDENT PROTEIN TRANSLOCASE PROTEIN TATA, CHLOROPLASTIC"/>
    <property type="match status" value="1"/>
</dbReference>
<keyword evidence="3 9" id="KW-1003">Cell membrane</keyword>
<protein>
    <recommendedName>
        <fullName evidence="9">Sec-independent protein translocase protein TatB</fullName>
    </recommendedName>
</protein>